<dbReference type="Proteomes" id="UP001194746">
    <property type="component" value="Unassembled WGS sequence"/>
</dbReference>
<feature type="chain" id="PRO_5042146659" description="DUF7136 domain-containing protein" evidence="1">
    <location>
        <begin position="33"/>
        <end position="254"/>
    </location>
</feature>
<accession>A0AAD4GZF7</accession>
<name>A0AAD4GZF7_ASPNN</name>
<feature type="signal peptide" evidence="1">
    <location>
        <begin position="1"/>
        <end position="32"/>
    </location>
</feature>
<sequence>MIKTPRQSYPLTSEVPLRWLVSLSTLVATVHAAIHPVEVGLIFPRNDTYSPTYDFPIVFAVQNSQHAELLNLYLRYQVRWGDFRNNYTQGWSDLMWANWSSADPYFTFDFANLNRTEFWRLDWQVRWHSCDDTNAGYDGLMSHNYAGRTWFTTDDSPLKDVDLVAATAEATCPSNMDGVVINVTLPWLADISSDLRNALVDEYANEKPPTDGEVYRKIRQYQHESNALFQNRWWSRLSPNKAKRLQRLTFPDNT</sequence>
<proteinExistence type="predicted"/>
<keyword evidence="4" id="KW-1185">Reference proteome</keyword>
<dbReference type="InterPro" id="IPR022198">
    <property type="entry name" value="DUF3723"/>
</dbReference>
<keyword evidence="1" id="KW-0732">Signal</keyword>
<evidence type="ECO:0000256" key="1">
    <source>
        <dbReference type="SAM" id="SignalP"/>
    </source>
</evidence>
<evidence type="ECO:0000313" key="3">
    <source>
        <dbReference type="EMBL" id="KAF9894911.1"/>
    </source>
</evidence>
<dbReference type="EMBL" id="VCAU01000002">
    <property type="protein sequence ID" value="KAF9894911.1"/>
    <property type="molecule type" value="Genomic_DNA"/>
</dbReference>
<reference evidence="3" key="2">
    <citation type="submission" date="2020-02" db="EMBL/GenBank/DDBJ databases">
        <authorList>
            <person name="Gilchrist C.L.M."/>
            <person name="Chooi Y.-H."/>
        </authorList>
    </citation>
    <scope>NUCLEOTIDE SEQUENCE</scope>
    <source>
        <strain evidence="3">MST-FP2251</strain>
    </source>
</reference>
<evidence type="ECO:0000259" key="2">
    <source>
        <dbReference type="Pfam" id="PF23584"/>
    </source>
</evidence>
<dbReference type="InterPro" id="IPR055560">
    <property type="entry name" value="DUF7136"/>
</dbReference>
<organism evidence="3 4">
    <name type="scientific">Aspergillus nanangensis</name>
    <dbReference type="NCBI Taxonomy" id="2582783"/>
    <lineage>
        <taxon>Eukaryota</taxon>
        <taxon>Fungi</taxon>
        <taxon>Dikarya</taxon>
        <taxon>Ascomycota</taxon>
        <taxon>Pezizomycotina</taxon>
        <taxon>Eurotiomycetes</taxon>
        <taxon>Eurotiomycetidae</taxon>
        <taxon>Eurotiales</taxon>
        <taxon>Aspergillaceae</taxon>
        <taxon>Aspergillus</taxon>
        <taxon>Aspergillus subgen. Circumdati</taxon>
    </lineage>
</organism>
<protein>
    <recommendedName>
        <fullName evidence="2">DUF7136 domain-containing protein</fullName>
    </recommendedName>
</protein>
<reference evidence="3" key="1">
    <citation type="journal article" date="2019" name="Beilstein J. Org. Chem.">
        <title>Nanangenines: drimane sesquiterpenoids as the dominant metabolite cohort of a novel Australian fungus, Aspergillus nanangensis.</title>
        <authorList>
            <person name="Lacey H.J."/>
            <person name="Gilchrist C.L.M."/>
            <person name="Crombie A."/>
            <person name="Kalaitzis J.A."/>
            <person name="Vuong D."/>
            <person name="Rutledge P.J."/>
            <person name="Turner P."/>
            <person name="Pitt J.I."/>
            <person name="Lacey E."/>
            <person name="Chooi Y.H."/>
            <person name="Piggott A.M."/>
        </authorList>
    </citation>
    <scope>NUCLEOTIDE SEQUENCE</scope>
    <source>
        <strain evidence="3">MST-FP2251</strain>
    </source>
</reference>
<comment type="caution">
    <text evidence="3">The sequence shown here is derived from an EMBL/GenBank/DDBJ whole genome shotgun (WGS) entry which is preliminary data.</text>
</comment>
<gene>
    <name evidence="3" type="ORF">FE257_004533</name>
</gene>
<dbReference type="AlphaFoldDB" id="A0AAD4GZF7"/>
<dbReference type="Pfam" id="PF23584">
    <property type="entry name" value="DUF7136"/>
    <property type="match status" value="1"/>
</dbReference>
<dbReference type="Pfam" id="PF12520">
    <property type="entry name" value="DUF3723"/>
    <property type="match status" value="1"/>
</dbReference>
<feature type="domain" description="DUF7136" evidence="2">
    <location>
        <begin position="36"/>
        <end position="184"/>
    </location>
</feature>
<evidence type="ECO:0000313" key="4">
    <source>
        <dbReference type="Proteomes" id="UP001194746"/>
    </source>
</evidence>